<dbReference type="InterPro" id="IPR003593">
    <property type="entry name" value="AAA+_ATPase"/>
</dbReference>
<dbReference type="GO" id="GO:0043190">
    <property type="term" value="C:ATP-binding cassette (ABC) transporter complex"/>
    <property type="evidence" value="ECO:0007669"/>
    <property type="project" value="InterPro"/>
</dbReference>
<keyword evidence="2" id="KW-0547">Nucleotide-binding</keyword>
<feature type="domain" description="ABC transporter" evidence="4">
    <location>
        <begin position="13"/>
        <end position="245"/>
    </location>
</feature>
<sequence>MSSLPVFDGPQKIVATNLFKKYGERTVVSEISLEVKRGEVVGLLGPNGAGKTTSFYMIMGLVKPDGGKVTLGDTEITRWSMHHRARAGIGYLAQDTSVFRKLSVEDNIHAILQLMPMSPAQRRERCDELLENFDLTARRGALGMSLSGGERRRTEIARVLASSPQFILLDEPLTGIDPKQVEEVQNIISHLKKLGIGVLITDHAAERMLTTIDRGLILFDGRIAFEGTPEELINNKSARELYFGESIVRHM</sequence>
<dbReference type="SUPFAM" id="SSF52540">
    <property type="entry name" value="P-loop containing nucleoside triphosphate hydrolases"/>
    <property type="match status" value="1"/>
</dbReference>
<evidence type="ECO:0000313" key="6">
    <source>
        <dbReference type="Proteomes" id="UP000237684"/>
    </source>
</evidence>
<dbReference type="Pfam" id="PF00005">
    <property type="entry name" value="ABC_tran"/>
    <property type="match status" value="1"/>
</dbReference>
<reference evidence="5 6" key="1">
    <citation type="journal article" date="2018" name="Syst. Appl. Microbiol.">
        <title>Abditibacterium utsteinense sp. nov., the first cultivated member of candidate phylum FBP, isolated from ice-free Antarctic soil samples.</title>
        <authorList>
            <person name="Tahon G."/>
            <person name="Tytgat B."/>
            <person name="Lebbe L."/>
            <person name="Carlier A."/>
            <person name="Willems A."/>
        </authorList>
    </citation>
    <scope>NUCLEOTIDE SEQUENCE [LARGE SCALE GENOMIC DNA]</scope>
    <source>
        <strain evidence="5 6">LMG 29911</strain>
    </source>
</reference>
<dbReference type="GO" id="GO:0016887">
    <property type="term" value="F:ATP hydrolysis activity"/>
    <property type="evidence" value="ECO:0007669"/>
    <property type="project" value="InterPro"/>
</dbReference>
<dbReference type="InterPro" id="IPR003439">
    <property type="entry name" value="ABC_transporter-like_ATP-bd"/>
</dbReference>
<gene>
    <name evidence="5" type="ORF">B1R32_10477</name>
</gene>
<dbReference type="Gene3D" id="3.40.50.300">
    <property type="entry name" value="P-loop containing nucleotide triphosphate hydrolases"/>
    <property type="match status" value="1"/>
</dbReference>
<dbReference type="Proteomes" id="UP000237684">
    <property type="component" value="Unassembled WGS sequence"/>
</dbReference>
<evidence type="ECO:0000256" key="3">
    <source>
        <dbReference type="ARBA" id="ARBA00022840"/>
    </source>
</evidence>
<dbReference type="EMBL" id="NIGF01000004">
    <property type="protein sequence ID" value="PQV64584.1"/>
    <property type="molecule type" value="Genomic_DNA"/>
</dbReference>
<dbReference type="AlphaFoldDB" id="A0A2S8SUX9"/>
<evidence type="ECO:0000256" key="2">
    <source>
        <dbReference type="ARBA" id="ARBA00022741"/>
    </source>
</evidence>
<comment type="caution">
    <text evidence="5">The sequence shown here is derived from an EMBL/GenBank/DDBJ whole genome shotgun (WGS) entry which is preliminary data.</text>
</comment>
<dbReference type="RefSeq" id="WP_105482963.1">
    <property type="nucleotide sequence ID" value="NZ_NIGF01000004.1"/>
</dbReference>
<dbReference type="GO" id="GO:0005524">
    <property type="term" value="F:ATP binding"/>
    <property type="evidence" value="ECO:0007669"/>
    <property type="project" value="UniProtKB-KW"/>
</dbReference>
<dbReference type="InterPro" id="IPR027417">
    <property type="entry name" value="P-loop_NTPase"/>
</dbReference>
<proteinExistence type="predicted"/>
<dbReference type="SMART" id="SM00382">
    <property type="entry name" value="AAA"/>
    <property type="match status" value="1"/>
</dbReference>
<dbReference type="InterPro" id="IPR051120">
    <property type="entry name" value="ABC_AA/LPS_Transport"/>
</dbReference>
<dbReference type="OrthoDB" id="9804819at2"/>
<organism evidence="5 6">
    <name type="scientific">Abditibacterium utsteinense</name>
    <dbReference type="NCBI Taxonomy" id="1960156"/>
    <lineage>
        <taxon>Bacteria</taxon>
        <taxon>Pseudomonadati</taxon>
        <taxon>Abditibacteriota</taxon>
        <taxon>Abditibacteriia</taxon>
        <taxon>Abditibacteriales</taxon>
        <taxon>Abditibacteriaceae</taxon>
        <taxon>Abditibacterium</taxon>
    </lineage>
</organism>
<dbReference type="NCBIfam" id="TIGR04406">
    <property type="entry name" value="LPS_export_lptB"/>
    <property type="match status" value="1"/>
</dbReference>
<evidence type="ECO:0000313" key="5">
    <source>
        <dbReference type="EMBL" id="PQV64584.1"/>
    </source>
</evidence>
<dbReference type="GO" id="GO:0055085">
    <property type="term" value="P:transmembrane transport"/>
    <property type="evidence" value="ECO:0007669"/>
    <property type="project" value="InterPro"/>
</dbReference>
<name>A0A2S8SUX9_9BACT</name>
<evidence type="ECO:0000256" key="1">
    <source>
        <dbReference type="ARBA" id="ARBA00022448"/>
    </source>
</evidence>
<accession>A0A2S8SUX9</accession>
<dbReference type="CDD" id="cd03218">
    <property type="entry name" value="ABC_YhbG"/>
    <property type="match status" value="1"/>
</dbReference>
<keyword evidence="6" id="KW-1185">Reference proteome</keyword>
<dbReference type="PANTHER" id="PTHR45772">
    <property type="entry name" value="CONSERVED COMPONENT OF ABC TRANSPORTER FOR NATURAL AMINO ACIDS-RELATED"/>
    <property type="match status" value="1"/>
</dbReference>
<dbReference type="InterPro" id="IPR030921">
    <property type="entry name" value="LPS_export_LptB"/>
</dbReference>
<protein>
    <submittedName>
        <fullName evidence="5">Lipopolysaccharide export system ATP-binding protein</fullName>
    </submittedName>
</protein>
<evidence type="ECO:0000259" key="4">
    <source>
        <dbReference type="PROSITE" id="PS50893"/>
    </source>
</evidence>
<dbReference type="PROSITE" id="PS50893">
    <property type="entry name" value="ABC_TRANSPORTER_2"/>
    <property type="match status" value="1"/>
</dbReference>
<keyword evidence="3 5" id="KW-0067">ATP-binding</keyword>
<keyword evidence="1" id="KW-0813">Transport</keyword>
<dbReference type="PANTHER" id="PTHR45772:SF10">
    <property type="entry name" value="LIPOPOLYSACCHARIDE EXPORT SYSTEM ATP-BINDING PROTEIN LPTB"/>
    <property type="match status" value="1"/>
</dbReference>
<dbReference type="InParanoid" id="A0A2S8SUX9"/>